<accession>A0AAQ4EHV3</accession>
<feature type="compositionally biased region" description="Polar residues" evidence="1">
    <location>
        <begin position="112"/>
        <end position="131"/>
    </location>
</feature>
<dbReference type="AlphaFoldDB" id="A0AAQ4EHV3"/>
<organism evidence="2 3">
    <name type="scientific">Amblyomma americanum</name>
    <name type="common">Lone star tick</name>
    <dbReference type="NCBI Taxonomy" id="6943"/>
    <lineage>
        <taxon>Eukaryota</taxon>
        <taxon>Metazoa</taxon>
        <taxon>Ecdysozoa</taxon>
        <taxon>Arthropoda</taxon>
        <taxon>Chelicerata</taxon>
        <taxon>Arachnida</taxon>
        <taxon>Acari</taxon>
        <taxon>Parasitiformes</taxon>
        <taxon>Ixodida</taxon>
        <taxon>Ixodoidea</taxon>
        <taxon>Ixodidae</taxon>
        <taxon>Amblyomminae</taxon>
        <taxon>Amblyomma</taxon>
    </lineage>
</organism>
<comment type="caution">
    <text evidence="2">The sequence shown here is derived from an EMBL/GenBank/DDBJ whole genome shotgun (WGS) entry which is preliminary data.</text>
</comment>
<proteinExistence type="predicted"/>
<name>A0AAQ4EHV3_AMBAM</name>
<gene>
    <name evidence="2" type="ORF">V5799_011093</name>
</gene>
<dbReference type="EMBL" id="JARKHS020015473">
    <property type="protein sequence ID" value="KAK8774379.1"/>
    <property type="molecule type" value="Genomic_DNA"/>
</dbReference>
<dbReference type="Proteomes" id="UP001321473">
    <property type="component" value="Unassembled WGS sequence"/>
</dbReference>
<reference evidence="2 3" key="1">
    <citation type="journal article" date="2023" name="Arcadia Sci">
        <title>De novo assembly of a long-read Amblyomma americanum tick genome.</title>
        <authorList>
            <person name="Chou S."/>
            <person name="Poskanzer K.E."/>
            <person name="Rollins M."/>
            <person name="Thuy-Boun P.S."/>
        </authorList>
    </citation>
    <scope>NUCLEOTIDE SEQUENCE [LARGE SCALE GENOMIC DNA]</scope>
    <source>
        <strain evidence="2">F_SG_1</strain>
        <tissue evidence="2">Salivary glands</tissue>
    </source>
</reference>
<keyword evidence="3" id="KW-1185">Reference proteome</keyword>
<evidence type="ECO:0000256" key="1">
    <source>
        <dbReference type="SAM" id="MobiDB-lite"/>
    </source>
</evidence>
<protein>
    <submittedName>
        <fullName evidence="2">Uncharacterized protein</fullName>
    </submittedName>
</protein>
<feature type="compositionally biased region" description="Low complexity" evidence="1">
    <location>
        <begin position="57"/>
        <end position="71"/>
    </location>
</feature>
<feature type="region of interest" description="Disordered" evidence="1">
    <location>
        <begin position="1"/>
        <end position="23"/>
    </location>
</feature>
<evidence type="ECO:0000313" key="2">
    <source>
        <dbReference type="EMBL" id="KAK8774379.1"/>
    </source>
</evidence>
<feature type="compositionally biased region" description="Polar residues" evidence="1">
    <location>
        <begin position="149"/>
        <end position="158"/>
    </location>
</feature>
<feature type="region of interest" description="Disordered" evidence="1">
    <location>
        <begin position="57"/>
        <end position="158"/>
    </location>
</feature>
<evidence type="ECO:0000313" key="3">
    <source>
        <dbReference type="Proteomes" id="UP001321473"/>
    </source>
</evidence>
<sequence length="158" mass="16160">MPTLSRAVSLSLGHRGRPRASEAEVAHGSMRTVVTARGRVQAAITGPSLVPPRNVASCSASSGSCSNSEGVSRVRTSTAGSPNAVLRDATSKTGSSGSTMPVARATAMQRKTFASSTTTGRRPMHLSSSTARAALGFTRGSKKKRPSKLTCSSPQSSA</sequence>